<dbReference type="Proteomes" id="UP001165064">
    <property type="component" value="Unassembled WGS sequence"/>
</dbReference>
<organism evidence="1 2">
    <name type="scientific">Ambrosiozyma monospora</name>
    <name type="common">Yeast</name>
    <name type="synonym">Endomycopsis monosporus</name>
    <dbReference type="NCBI Taxonomy" id="43982"/>
    <lineage>
        <taxon>Eukaryota</taxon>
        <taxon>Fungi</taxon>
        <taxon>Dikarya</taxon>
        <taxon>Ascomycota</taxon>
        <taxon>Saccharomycotina</taxon>
        <taxon>Pichiomycetes</taxon>
        <taxon>Pichiales</taxon>
        <taxon>Pichiaceae</taxon>
        <taxon>Ambrosiozyma</taxon>
    </lineage>
</organism>
<reference evidence="1" key="1">
    <citation type="submission" date="2023-04" db="EMBL/GenBank/DDBJ databases">
        <title>Ambrosiozyma monospora NBRC 10751.</title>
        <authorList>
            <person name="Ichikawa N."/>
            <person name="Sato H."/>
            <person name="Tonouchi N."/>
        </authorList>
    </citation>
    <scope>NUCLEOTIDE SEQUENCE</scope>
    <source>
        <strain evidence="1">NBRC 10751</strain>
    </source>
</reference>
<evidence type="ECO:0000313" key="2">
    <source>
        <dbReference type="Proteomes" id="UP001165064"/>
    </source>
</evidence>
<comment type="caution">
    <text evidence="1">The sequence shown here is derived from an EMBL/GenBank/DDBJ whole genome shotgun (WGS) entry which is preliminary data.</text>
</comment>
<accession>A0ACB5STC2</accession>
<protein>
    <submittedName>
        <fullName evidence="1">Unnamed protein product</fullName>
    </submittedName>
</protein>
<gene>
    <name evidence="1" type="ORF">Amon02_000095500</name>
</gene>
<proteinExistence type="predicted"/>
<name>A0ACB5STC2_AMBMO</name>
<sequence length="143" mass="16307">MTTEAAYTDLTTPLGSLQEELSSLIETFIHLGVQVHDFKATEEAKLGLSNNINKVVAQLKNLSNRNDLHDVSIPLEIINYIEDGRNPDIYTREFVEVVRKINQHLNGKSLAFEKFQNMLGHSIVKEFPDLEKQVEEITKRTKV</sequence>
<dbReference type="EMBL" id="BSXS01000404">
    <property type="protein sequence ID" value="GME72354.1"/>
    <property type="molecule type" value="Genomic_DNA"/>
</dbReference>
<evidence type="ECO:0000313" key="1">
    <source>
        <dbReference type="EMBL" id="GME72354.1"/>
    </source>
</evidence>
<keyword evidence="2" id="KW-1185">Reference proteome</keyword>